<dbReference type="Proteomes" id="UP001213000">
    <property type="component" value="Unassembled WGS sequence"/>
</dbReference>
<gene>
    <name evidence="1" type="ORF">NP233_g3141</name>
</gene>
<dbReference type="InterPro" id="IPR032675">
    <property type="entry name" value="LRR_dom_sf"/>
</dbReference>
<evidence type="ECO:0000313" key="2">
    <source>
        <dbReference type="Proteomes" id="UP001213000"/>
    </source>
</evidence>
<organism evidence="1 2">
    <name type="scientific">Leucocoprinus birnbaumii</name>
    <dbReference type="NCBI Taxonomy" id="56174"/>
    <lineage>
        <taxon>Eukaryota</taxon>
        <taxon>Fungi</taxon>
        <taxon>Dikarya</taxon>
        <taxon>Basidiomycota</taxon>
        <taxon>Agaricomycotina</taxon>
        <taxon>Agaricomycetes</taxon>
        <taxon>Agaricomycetidae</taxon>
        <taxon>Agaricales</taxon>
        <taxon>Agaricineae</taxon>
        <taxon>Agaricaceae</taxon>
        <taxon>Leucocoprinus</taxon>
    </lineage>
</organism>
<name>A0AAD5W3I0_9AGAR</name>
<comment type="caution">
    <text evidence="1">The sequence shown here is derived from an EMBL/GenBank/DDBJ whole genome shotgun (WGS) entry which is preliminary data.</text>
</comment>
<keyword evidence="2" id="KW-1185">Reference proteome</keyword>
<dbReference type="SUPFAM" id="SSF52047">
    <property type="entry name" value="RNI-like"/>
    <property type="match status" value="1"/>
</dbReference>
<dbReference type="EMBL" id="JANIEX010000146">
    <property type="protein sequence ID" value="KAJ3572341.1"/>
    <property type="molecule type" value="Genomic_DNA"/>
</dbReference>
<dbReference type="Gene3D" id="3.80.10.10">
    <property type="entry name" value="Ribonuclease Inhibitor"/>
    <property type="match status" value="1"/>
</dbReference>
<sequence>MLNWSSPLRRVGSRTLEPIPLEIYQEFFEYLSGNDELSARELRENLANLALVCRFFSALALPRLFAKVEFSGNSSGPDVARTNRFCRALNNGQEPAKSLSQYVKTCTFTSWDWEGPLAGSRDAFLTMYCNALSKMTSVEVLVFSSVIIDRRIIKAMQSLPALDSLVFSRSLLKQGCDHNRIVAVLQKLRLRSLVIGVWSSPALQNIITPALSLRDLIKLEVDSWTMIQRLSELDISCPLQILTIHSVEDPTLLPKLFQKTPELKHLHVYTMRGRTESLDFIELPGTLLSNLSFFDGPASLAMVVIPFRPIQKVWLMGTLTGLRGQRERAAIPELQPLTQRIWEVLAKSRVPVTDLLIPQHLYHVVSLKSFLPRVTTLRVSWCHANFWELDQLPRCASEKEIRQAVTKLCRKWPPNSSIRQLVFELSLEDTEDATLLNLQLQFELLEDIVSKAFPSVEQVNFITCVDWRRSVGGTWRPVIPKAKKRYLWLRWNDYDQFALVDYGGCYEALFDPNSPDFRDYAEA</sequence>
<proteinExistence type="predicted"/>
<dbReference type="AlphaFoldDB" id="A0AAD5W3I0"/>
<evidence type="ECO:0000313" key="1">
    <source>
        <dbReference type="EMBL" id="KAJ3572341.1"/>
    </source>
</evidence>
<reference evidence="1" key="1">
    <citation type="submission" date="2022-07" db="EMBL/GenBank/DDBJ databases">
        <title>Genome Sequence of Leucocoprinus birnbaumii.</title>
        <authorList>
            <person name="Buettner E."/>
        </authorList>
    </citation>
    <scope>NUCLEOTIDE SEQUENCE</scope>
    <source>
        <strain evidence="1">VT141</strain>
    </source>
</reference>
<protein>
    <recommendedName>
        <fullName evidence="3">F-box domain-containing protein</fullName>
    </recommendedName>
</protein>
<evidence type="ECO:0008006" key="3">
    <source>
        <dbReference type="Google" id="ProtNLM"/>
    </source>
</evidence>
<accession>A0AAD5W3I0</accession>